<accession>A0A8T0FIC1</accession>
<gene>
    <name evidence="2" type="ORF">HNY73_005253</name>
</gene>
<feature type="compositionally biased region" description="Polar residues" evidence="1">
    <location>
        <begin position="165"/>
        <end position="175"/>
    </location>
</feature>
<feature type="region of interest" description="Disordered" evidence="1">
    <location>
        <begin position="124"/>
        <end position="143"/>
    </location>
</feature>
<reference evidence="2" key="2">
    <citation type="submission" date="2020-06" db="EMBL/GenBank/DDBJ databases">
        <authorList>
            <person name="Sheffer M."/>
        </authorList>
    </citation>
    <scope>NUCLEOTIDE SEQUENCE</scope>
</reference>
<feature type="region of interest" description="Disordered" evidence="1">
    <location>
        <begin position="151"/>
        <end position="175"/>
    </location>
</feature>
<name>A0A8T0FIC1_ARGBR</name>
<dbReference type="AlphaFoldDB" id="A0A8T0FIC1"/>
<feature type="compositionally biased region" description="Polar residues" evidence="1">
    <location>
        <begin position="130"/>
        <end position="143"/>
    </location>
</feature>
<proteinExistence type="predicted"/>
<reference evidence="2" key="1">
    <citation type="journal article" date="2020" name="bioRxiv">
        <title>Chromosome-level reference genome of the European wasp spider Argiope bruennichi: a resource for studies on range expansion and evolutionary adaptation.</title>
        <authorList>
            <person name="Sheffer M.M."/>
            <person name="Hoppe A."/>
            <person name="Krehenwinkel H."/>
            <person name="Uhl G."/>
            <person name="Kuss A.W."/>
            <person name="Jensen L."/>
            <person name="Jensen C."/>
            <person name="Gillespie R.G."/>
            <person name="Hoff K.J."/>
            <person name="Prost S."/>
        </authorList>
    </citation>
    <scope>NUCLEOTIDE SEQUENCE</scope>
</reference>
<evidence type="ECO:0000256" key="1">
    <source>
        <dbReference type="SAM" id="MobiDB-lite"/>
    </source>
</evidence>
<evidence type="ECO:0000313" key="3">
    <source>
        <dbReference type="Proteomes" id="UP000807504"/>
    </source>
</evidence>
<keyword evidence="3" id="KW-1185">Reference proteome</keyword>
<protein>
    <submittedName>
        <fullName evidence="2">Uncharacterized protein</fullName>
    </submittedName>
</protein>
<evidence type="ECO:0000313" key="2">
    <source>
        <dbReference type="EMBL" id="KAF8790192.1"/>
    </source>
</evidence>
<organism evidence="2 3">
    <name type="scientific">Argiope bruennichi</name>
    <name type="common">Wasp spider</name>
    <name type="synonym">Aranea bruennichi</name>
    <dbReference type="NCBI Taxonomy" id="94029"/>
    <lineage>
        <taxon>Eukaryota</taxon>
        <taxon>Metazoa</taxon>
        <taxon>Ecdysozoa</taxon>
        <taxon>Arthropoda</taxon>
        <taxon>Chelicerata</taxon>
        <taxon>Arachnida</taxon>
        <taxon>Araneae</taxon>
        <taxon>Araneomorphae</taxon>
        <taxon>Entelegynae</taxon>
        <taxon>Araneoidea</taxon>
        <taxon>Araneidae</taxon>
        <taxon>Argiope</taxon>
    </lineage>
</organism>
<dbReference type="EMBL" id="JABXBU010000011">
    <property type="protein sequence ID" value="KAF8790192.1"/>
    <property type="molecule type" value="Genomic_DNA"/>
</dbReference>
<comment type="caution">
    <text evidence="2">The sequence shown here is derived from an EMBL/GenBank/DDBJ whole genome shotgun (WGS) entry which is preliminary data.</text>
</comment>
<dbReference type="Proteomes" id="UP000807504">
    <property type="component" value="Unassembled WGS sequence"/>
</dbReference>
<sequence length="175" mass="19085">MAETDIDQNLEGEENVPLLEEQFAIPDAQTDIFQMGDGPSKVGKQDLEAEREIILLRPRSPPPSTIDIITFMNAREPLRFGQQHGRGMEFHNVPRLHIGEGDGPAPPLEVNIPTMIMGQGDGILAHPDQINPSQGTRNSTVSSIHGTAIHQIRNTGGEGEDRNSRGNINSNEGPQ</sequence>